<feature type="transmembrane region" description="Helical" evidence="1">
    <location>
        <begin position="144"/>
        <end position="166"/>
    </location>
</feature>
<keyword evidence="3" id="KW-1185">Reference proteome</keyword>
<dbReference type="AlphaFoldDB" id="A0A5M6CWC8"/>
<evidence type="ECO:0008006" key="4">
    <source>
        <dbReference type="Google" id="ProtNLM"/>
    </source>
</evidence>
<keyword evidence="1" id="KW-0812">Transmembrane</keyword>
<feature type="transmembrane region" description="Helical" evidence="1">
    <location>
        <begin position="113"/>
        <end position="132"/>
    </location>
</feature>
<evidence type="ECO:0000256" key="1">
    <source>
        <dbReference type="SAM" id="Phobius"/>
    </source>
</evidence>
<feature type="transmembrane region" description="Helical" evidence="1">
    <location>
        <begin position="74"/>
        <end position="92"/>
    </location>
</feature>
<organism evidence="2 3">
    <name type="scientific">Adhaeribacter rhizoryzae</name>
    <dbReference type="NCBI Taxonomy" id="2607907"/>
    <lineage>
        <taxon>Bacteria</taxon>
        <taxon>Pseudomonadati</taxon>
        <taxon>Bacteroidota</taxon>
        <taxon>Cytophagia</taxon>
        <taxon>Cytophagales</taxon>
        <taxon>Hymenobacteraceae</taxon>
        <taxon>Adhaeribacter</taxon>
    </lineage>
</organism>
<keyword evidence="1" id="KW-0472">Membrane</keyword>
<keyword evidence="1" id="KW-1133">Transmembrane helix</keyword>
<feature type="transmembrane region" description="Helical" evidence="1">
    <location>
        <begin position="28"/>
        <end position="44"/>
    </location>
</feature>
<sequence>MTRRTFVHIFQFFIFMAVQILLVRNVVLFNTAFCYIYIAFLLFLPIQMPRVSLLLLAFLSGITVDIFYDTVGINAAACVLLAFLRPYVLLVLTPRDDYEKNDTINLHVMGWRWFTVYALFLVFMHHFALFFLELGSFRAVGFTLAKVVLSTLLTYLVLIIIQLLFFSVRRSGR</sequence>
<comment type="caution">
    <text evidence="2">The sequence shown here is derived from an EMBL/GenBank/DDBJ whole genome shotgun (WGS) entry which is preliminary data.</text>
</comment>
<protein>
    <recommendedName>
        <fullName evidence="4">Rod shape-determining protein MreD</fullName>
    </recommendedName>
</protein>
<proteinExistence type="predicted"/>
<accession>A0A5M6CWC8</accession>
<name>A0A5M6CWC8_9BACT</name>
<reference evidence="2 3" key="1">
    <citation type="submission" date="2019-09" db="EMBL/GenBank/DDBJ databases">
        <title>Genome sequence and assembly of Adhaeribacter sp.</title>
        <authorList>
            <person name="Chhetri G."/>
        </authorList>
    </citation>
    <scope>NUCLEOTIDE SEQUENCE [LARGE SCALE GENOMIC DNA]</scope>
    <source>
        <strain evidence="2 3">DK36</strain>
    </source>
</reference>
<evidence type="ECO:0000313" key="2">
    <source>
        <dbReference type="EMBL" id="KAA5539521.1"/>
    </source>
</evidence>
<gene>
    <name evidence="2" type="ORF">F0145_24275</name>
</gene>
<dbReference type="EMBL" id="VWSF01000032">
    <property type="protein sequence ID" value="KAA5539521.1"/>
    <property type="molecule type" value="Genomic_DNA"/>
</dbReference>
<dbReference type="Proteomes" id="UP000323426">
    <property type="component" value="Unassembled WGS sequence"/>
</dbReference>
<evidence type="ECO:0000313" key="3">
    <source>
        <dbReference type="Proteomes" id="UP000323426"/>
    </source>
</evidence>
<dbReference type="RefSeq" id="WP_150092943.1">
    <property type="nucleotide sequence ID" value="NZ_VWSF01000032.1"/>
</dbReference>